<dbReference type="SUPFAM" id="SSF54980">
    <property type="entry name" value="EF-G C-terminal domain-like"/>
    <property type="match status" value="1"/>
</dbReference>
<dbReference type="InterPro" id="IPR002140">
    <property type="entry name" value="Sdo1/SBDS"/>
</dbReference>
<comment type="similarity">
    <text evidence="1">Belongs to the SDO1/SBDS family.</text>
</comment>
<protein>
    <submittedName>
        <fullName evidence="5">Ribosome assembly factor SBDS</fullName>
    </submittedName>
</protein>
<dbReference type="PANTHER" id="PTHR10927:SF4">
    <property type="entry name" value="RIBOSOME MATURATION PROTEIN SDO1 HOMOLOG"/>
    <property type="match status" value="1"/>
</dbReference>
<reference evidence="6" key="1">
    <citation type="submission" date="2017-09" db="EMBL/GenBank/DDBJ databases">
        <title>The Reconstruction of 2,631 Draft Metagenome-Assembled Genomes from the Global Oceans.</title>
        <authorList>
            <person name="Tully B.J."/>
            <person name="Graham E.D."/>
            <person name="Heidelberg J.F."/>
        </authorList>
    </citation>
    <scope>NUCLEOTIDE SEQUENCE [LARGE SCALE GENOMIC DNA]</scope>
</reference>
<organism evidence="5 6">
    <name type="scientific">Candidatus Iainarchaeum sp</name>
    <dbReference type="NCBI Taxonomy" id="3101447"/>
    <lineage>
        <taxon>Archaea</taxon>
        <taxon>Candidatus Iainarchaeota</taxon>
        <taxon>Candidatus Iainarchaeia</taxon>
        <taxon>Candidatus Iainarchaeales</taxon>
        <taxon>Candidatus Iainarchaeaceae</taxon>
        <taxon>Candidatus Iainarchaeum</taxon>
    </lineage>
</organism>
<dbReference type="EMBL" id="NZBU01000009">
    <property type="protein sequence ID" value="MAG22269.1"/>
    <property type="molecule type" value="Genomic_DNA"/>
</dbReference>
<feature type="domain" description="Ribosome maturation protein SDO1/SBDS C-terminal" evidence="4">
    <location>
        <begin position="166"/>
        <end position="230"/>
    </location>
</feature>
<name>A0A2D6M1J5_9ARCH</name>
<gene>
    <name evidence="5" type="ORF">CL943_03120</name>
</gene>
<evidence type="ECO:0000313" key="6">
    <source>
        <dbReference type="Proteomes" id="UP000226592"/>
    </source>
</evidence>
<dbReference type="InterPro" id="IPR036786">
    <property type="entry name" value="Ribosome_mat_SBDS_N_sf"/>
</dbReference>
<comment type="caution">
    <text evidence="5">The sequence shown here is derived from an EMBL/GenBank/DDBJ whole genome shotgun (WGS) entry which is preliminary data.</text>
</comment>
<dbReference type="SUPFAM" id="SSF109728">
    <property type="entry name" value="Hypothetical protein AF0491, middle domain"/>
    <property type="match status" value="1"/>
</dbReference>
<dbReference type="InterPro" id="IPR039100">
    <property type="entry name" value="Sdo1/SBDS-like"/>
</dbReference>
<dbReference type="InterPro" id="IPR035647">
    <property type="entry name" value="EFG_III/V"/>
</dbReference>
<evidence type="ECO:0000259" key="2">
    <source>
        <dbReference type="Pfam" id="PF01172"/>
    </source>
</evidence>
<dbReference type="InterPro" id="IPR019783">
    <property type="entry name" value="SDO1/SBDS_N"/>
</dbReference>
<dbReference type="Gene3D" id="1.10.10.900">
    <property type="entry name" value="SBDS protein C-terminal domain, subdomain 1"/>
    <property type="match status" value="1"/>
</dbReference>
<dbReference type="SUPFAM" id="SSF89895">
    <property type="entry name" value="FYSH domain"/>
    <property type="match status" value="1"/>
</dbReference>
<dbReference type="AlphaFoldDB" id="A0A2D6M1J5"/>
<dbReference type="GO" id="GO:0042256">
    <property type="term" value="P:cytosolic ribosome assembly"/>
    <property type="evidence" value="ECO:0007669"/>
    <property type="project" value="InterPro"/>
</dbReference>
<dbReference type="InterPro" id="IPR037188">
    <property type="entry name" value="Sdo1/SBDS_central_sf"/>
</dbReference>
<evidence type="ECO:0000256" key="1">
    <source>
        <dbReference type="ARBA" id="ARBA00007433"/>
    </source>
</evidence>
<dbReference type="Pfam" id="PF20268">
    <property type="entry name" value="SBDS_C"/>
    <property type="match status" value="1"/>
</dbReference>
<dbReference type="Gene3D" id="3.30.70.240">
    <property type="match status" value="1"/>
</dbReference>
<dbReference type="InterPro" id="IPR018978">
    <property type="entry name" value="SDO1/SBDS_central"/>
</dbReference>
<evidence type="ECO:0000259" key="4">
    <source>
        <dbReference type="Pfam" id="PF20268"/>
    </source>
</evidence>
<feature type="domain" description="Ribosome maturation protein SDO1/SBDS N-terminal" evidence="2">
    <location>
        <begin position="7"/>
        <end position="93"/>
    </location>
</feature>
<dbReference type="Pfam" id="PF01172">
    <property type="entry name" value="SBDS_N"/>
    <property type="match status" value="1"/>
</dbReference>
<dbReference type="InterPro" id="IPR046928">
    <property type="entry name" value="SDO1/SBDS_C"/>
</dbReference>
<dbReference type="Pfam" id="PF09377">
    <property type="entry name" value="SBDS_domain_II"/>
    <property type="match status" value="1"/>
</dbReference>
<sequence length="233" mass="26230">MVKLEDAVIARIEKNGEHFEILVDPALALKLKKGETVSFNDLLVIDTVFKDAKKGSEQSPESLNKAFATVEINEVAEKIIMQGEVQLTTDQRRTMREAKKKEIIAIISRNALNPQTNAPHPPKRIEIALEEAKIMIDENKRADEQVSDILKELKKIIPISFEKQQIAIKVPAEQAGRVSAFLHKHDLKKEQWMNDGSLVAIVETPAGLRNEFLTELNHLTHGDVETKIMEKGD</sequence>
<dbReference type="Proteomes" id="UP000226592">
    <property type="component" value="Unassembled WGS sequence"/>
</dbReference>
<proteinExistence type="inferred from homology"/>
<dbReference type="NCBIfam" id="TIGR00291">
    <property type="entry name" value="RNA_SBDS"/>
    <property type="match status" value="1"/>
</dbReference>
<evidence type="ECO:0000259" key="3">
    <source>
        <dbReference type="Pfam" id="PF09377"/>
    </source>
</evidence>
<evidence type="ECO:0000313" key="5">
    <source>
        <dbReference type="EMBL" id="MAG22269.1"/>
    </source>
</evidence>
<accession>A0A2D6M1J5</accession>
<feature type="domain" description="Ribosome maturation protein SDO1/SBDS central" evidence="3">
    <location>
        <begin position="101"/>
        <end position="162"/>
    </location>
</feature>
<dbReference type="PANTHER" id="PTHR10927">
    <property type="entry name" value="RIBOSOME MATURATION PROTEIN SBDS"/>
    <property type="match status" value="1"/>
</dbReference>
<dbReference type="Gene3D" id="3.30.1250.10">
    <property type="entry name" value="Ribosome maturation protein SBDS, N-terminal domain"/>
    <property type="match status" value="1"/>
</dbReference>